<gene>
    <name evidence="2" type="ORF">E4663_00850</name>
</gene>
<feature type="transmembrane region" description="Helical" evidence="1">
    <location>
        <begin position="36"/>
        <end position="62"/>
    </location>
</feature>
<keyword evidence="1" id="KW-0472">Membrane</keyword>
<organism evidence="2 3">
    <name type="scientific">Halobacillus salinus</name>
    <dbReference type="NCBI Taxonomy" id="192814"/>
    <lineage>
        <taxon>Bacteria</taxon>
        <taxon>Bacillati</taxon>
        <taxon>Bacillota</taxon>
        <taxon>Bacilli</taxon>
        <taxon>Bacillales</taxon>
        <taxon>Bacillaceae</taxon>
        <taxon>Halobacillus</taxon>
    </lineage>
</organism>
<proteinExistence type="predicted"/>
<keyword evidence="1" id="KW-0812">Transmembrane</keyword>
<dbReference type="EMBL" id="SRJC01000001">
    <property type="protein sequence ID" value="TGB03586.1"/>
    <property type="molecule type" value="Genomic_DNA"/>
</dbReference>
<evidence type="ECO:0000256" key="1">
    <source>
        <dbReference type="SAM" id="Phobius"/>
    </source>
</evidence>
<comment type="caution">
    <text evidence="2">The sequence shown here is derived from an EMBL/GenBank/DDBJ whole genome shotgun (WGS) entry which is preliminary data.</text>
</comment>
<protein>
    <submittedName>
        <fullName evidence="2">Uncharacterized protein</fullName>
    </submittedName>
</protein>
<dbReference type="AlphaFoldDB" id="A0A4Z0H2F4"/>
<feature type="transmembrane region" description="Helical" evidence="1">
    <location>
        <begin position="12"/>
        <end position="30"/>
    </location>
</feature>
<name>A0A4Z0H2F4_9BACI</name>
<dbReference type="STRING" id="192814.GCA_900166575_00445"/>
<evidence type="ECO:0000313" key="2">
    <source>
        <dbReference type="EMBL" id="TGB03586.1"/>
    </source>
</evidence>
<keyword evidence="1" id="KW-1133">Transmembrane helix</keyword>
<dbReference type="Proteomes" id="UP000297982">
    <property type="component" value="Unassembled WGS sequence"/>
</dbReference>
<accession>A0A4Z0H2F4</accession>
<evidence type="ECO:0000313" key="3">
    <source>
        <dbReference type="Proteomes" id="UP000297982"/>
    </source>
</evidence>
<sequence length="71" mass="8284">MQMILKKLPRVDILLTLLFVAVVYITLNIIGINTTYVFIALLGAVEWATQFILPWIVLYWVIRLIKSYESK</sequence>
<keyword evidence="3" id="KW-1185">Reference proteome</keyword>
<dbReference type="RefSeq" id="WP_135326315.1">
    <property type="nucleotide sequence ID" value="NZ_SRJC01000001.1"/>
</dbReference>
<reference evidence="2 3" key="1">
    <citation type="journal article" date="2003" name="Int. J. Syst. Evol. Microbiol.">
        <title>Halobacillus salinus sp. nov., isolated from a salt lake on the coast of the East Sea in Korea.</title>
        <authorList>
            <person name="Yoon J.H."/>
            <person name="Kang K.H."/>
            <person name="Park Y.H."/>
        </authorList>
    </citation>
    <scope>NUCLEOTIDE SEQUENCE [LARGE SCALE GENOMIC DNA]</scope>
    <source>
        <strain evidence="2 3">HSL-3</strain>
    </source>
</reference>